<dbReference type="KEGG" id="bgoe:IFJ75_13945"/>
<dbReference type="Proteomes" id="UP000663918">
    <property type="component" value="Chromosome"/>
</dbReference>
<feature type="transmembrane region" description="Helical" evidence="1">
    <location>
        <begin position="41"/>
        <end position="63"/>
    </location>
</feature>
<keyword evidence="1" id="KW-1133">Transmembrane helix</keyword>
<keyword evidence="1" id="KW-0812">Transmembrane</keyword>
<keyword evidence="3" id="KW-1185">Reference proteome</keyword>
<accession>A0A975GUM5</accession>
<evidence type="ECO:0000313" key="2">
    <source>
        <dbReference type="EMBL" id="QTC90371.1"/>
    </source>
</evidence>
<dbReference type="InterPro" id="IPR012347">
    <property type="entry name" value="Ferritin-like"/>
</dbReference>
<protein>
    <submittedName>
        <fullName evidence="2">DUF305 domain-containing protein</fullName>
    </submittedName>
</protein>
<dbReference type="RefSeq" id="WP_207868788.1">
    <property type="nucleotide sequence ID" value="NZ_CP062222.1"/>
</dbReference>
<gene>
    <name evidence="2" type="ORF">IFJ75_13945</name>
</gene>
<name>A0A975GUM5_9CAUL</name>
<evidence type="ECO:0000313" key="3">
    <source>
        <dbReference type="Proteomes" id="UP000663918"/>
    </source>
</evidence>
<evidence type="ECO:0000256" key="1">
    <source>
        <dbReference type="SAM" id="Phobius"/>
    </source>
</evidence>
<feature type="transmembrane region" description="Helical" evidence="1">
    <location>
        <begin position="70"/>
        <end position="87"/>
    </location>
</feature>
<dbReference type="EMBL" id="CP062222">
    <property type="protein sequence ID" value="QTC90371.1"/>
    <property type="molecule type" value="Genomic_DNA"/>
</dbReference>
<dbReference type="Gene3D" id="1.20.1260.10">
    <property type="match status" value="1"/>
</dbReference>
<sequence>MRERPYMRLAIVLFGALIVMLGVGHALTARAEHIHISADHIYLALMAVAPIGLLLLFLLGELFPSKKMNYGLSVAFAVIFVGAFVGARTQIGVSENDFAGAMITHHSHAVTRCGNASLKNPRLIAFCERMTARNHAEIAELEQILDKP</sequence>
<keyword evidence="1" id="KW-0472">Membrane</keyword>
<proteinExistence type="predicted"/>
<organism evidence="2 3">
    <name type="scientific">Brevundimonas goettingensis</name>
    <dbReference type="NCBI Taxonomy" id="2774190"/>
    <lineage>
        <taxon>Bacteria</taxon>
        <taxon>Pseudomonadati</taxon>
        <taxon>Pseudomonadota</taxon>
        <taxon>Alphaproteobacteria</taxon>
        <taxon>Caulobacterales</taxon>
        <taxon>Caulobacteraceae</taxon>
        <taxon>Brevundimonas</taxon>
    </lineage>
</organism>
<reference evidence="2" key="1">
    <citation type="submission" date="2020-09" db="EMBL/GenBank/DDBJ databases">
        <title>Brevundimonas sp. LVF2 isolated from a puddle in Goettingen, Germany.</title>
        <authorList>
            <person name="Friedrich I."/>
            <person name="Klassen A."/>
            <person name="Hannes N."/>
            <person name="Schneider D."/>
            <person name="Hertel R."/>
            <person name="Daniel R."/>
        </authorList>
    </citation>
    <scope>NUCLEOTIDE SEQUENCE</scope>
    <source>
        <strain evidence="2">LVF2</strain>
    </source>
</reference>
<dbReference type="AlphaFoldDB" id="A0A975GUM5"/>